<dbReference type="Pfam" id="PF06634">
    <property type="entry name" value="DUF1156"/>
    <property type="match status" value="1"/>
</dbReference>
<evidence type="ECO:0000313" key="2">
    <source>
        <dbReference type="EMBL" id="KER34466.1"/>
    </source>
</evidence>
<sequence length="945" mass="104201">MTSTPNIKKKLIEVAIPLEAINAASAREKSIRHGHPSTLHLWWARRPLAACRAVLFAQLVDDPSSHPDKFPTHEDQEAERKRLFAIIENLVKWENSTNEEVLEEARAEIRKSCGGELPSVYDPFSGGGSIPLEAQRLGLPAYGSDLNPVAVMISKAMIEIPPKFKDSKPIHPGIKERSFYRNAEGLAEDVKYFGDWMRQRAWERIGHLYPQVELPEEYGGGKATAMAWMWARTVKSPNPALQGAHIPLVNSFVVSSKKGREAIVVPEIDRENRSFSFKIRSKGVSKQDVESASLGTKAGKAQDFLCIFTDTPVPREYIRAEGKSNQLGSRLMAVVAEGKNGRVYCAPSDTAEALAKSISDLPELKDARETFLSGSTPTRAMITGGVCSAYGLSTWGHLFSDRQLLALLTFSDILSDVRIEVQKSALAAGYPDDDKPLRDGGSGARAYAEAVSVYLGFVVDKCADYWSSLCSWHSSGEKMRNTFGRQAMPMVWDYAEANPFCDSSGNWMAMVDWVWKTIANFAPGAAGTQIQCDAQAAPYPKNVVISSDPPYYDNIAYADLSDFFFCWLKKSLKSIYPDLFSLLATPKAEELVATQFRHGSKDAADRFFLNGMRDVISNMAVNSGDEFPATIYYAFKQSEISQEGISSTGWASFLQAVVEAGYAVVGTWPLRTEMASRMIASGTNALANSVVLVCRKKPATADVITRAEFIRALKRELPSAISELQAANIAPADMPQSAIGPGMGVFSRYKAVLESDDSPMSVKTALQLINRELDEYLGGIQGEFDADTRFAITWFEQHGMAKGDYGAANSIATARGISVDSVKHAGIVESAVGKVRILARDELDEEWDPEEDRHLTVWECLQHLVRLHEKIGISHDTAVLLKKLNTQAEAIKDLAYCLYDICANKRKDAKEATAYNGLIADWTELTRQAAAVHDTRRDGQMRFDV</sequence>
<evidence type="ECO:0000259" key="1">
    <source>
        <dbReference type="Pfam" id="PF06634"/>
    </source>
</evidence>
<proteinExistence type="predicted"/>
<accession>A0A8E0WNG0</accession>
<gene>
    <name evidence="2" type="ORF">AL00_21240</name>
</gene>
<feature type="domain" description="DUF1156" evidence="1">
    <location>
        <begin position="15"/>
        <end position="86"/>
    </location>
</feature>
<dbReference type="InterPro" id="IPR009537">
    <property type="entry name" value="DUF1156"/>
</dbReference>
<dbReference type="AlphaFoldDB" id="A0A8E0WNG0"/>
<dbReference type="EMBL" id="JANF02000096">
    <property type="protein sequence ID" value="KER34466.1"/>
    <property type="molecule type" value="Genomic_DNA"/>
</dbReference>
<dbReference type="REBASE" id="93259">
    <property type="entry name" value="M.SluF2ORF21240P"/>
</dbReference>
<dbReference type="SUPFAM" id="SSF53335">
    <property type="entry name" value="S-adenosyl-L-methionine-dependent methyltransferases"/>
    <property type="match status" value="1"/>
</dbReference>
<reference evidence="2 3" key="1">
    <citation type="submission" date="2014-05" db="EMBL/GenBank/DDBJ databases">
        <title>Genome Announcement of Sphingobium lucknowense F2.</title>
        <authorList>
            <person name="Lal R."/>
            <person name="Negi V."/>
            <person name="Lata P."/>
            <person name="Sangwan N."/>
            <person name="Gupta S.K."/>
            <person name="Rao D.L.N."/>
            <person name="Das S."/>
        </authorList>
    </citation>
    <scope>NUCLEOTIDE SEQUENCE [LARGE SCALE GENOMIC DNA]</scope>
    <source>
        <strain evidence="2 3">F2</strain>
    </source>
</reference>
<dbReference type="RefSeq" id="WP_037445587.1">
    <property type="nucleotide sequence ID" value="NZ_JANF02000096.1"/>
</dbReference>
<dbReference type="InterPro" id="IPR029063">
    <property type="entry name" value="SAM-dependent_MTases_sf"/>
</dbReference>
<dbReference type="Gene3D" id="3.40.50.150">
    <property type="entry name" value="Vaccinia Virus protein VP39"/>
    <property type="match status" value="1"/>
</dbReference>
<dbReference type="Proteomes" id="UP000028135">
    <property type="component" value="Unassembled WGS sequence"/>
</dbReference>
<name>A0A8E0WNG0_9SPHN</name>
<comment type="caution">
    <text evidence="2">The sequence shown here is derived from an EMBL/GenBank/DDBJ whole genome shotgun (WGS) entry which is preliminary data.</text>
</comment>
<protein>
    <recommendedName>
        <fullName evidence="1">DUF1156 domain-containing protein</fullName>
    </recommendedName>
</protein>
<evidence type="ECO:0000313" key="3">
    <source>
        <dbReference type="Proteomes" id="UP000028135"/>
    </source>
</evidence>
<organism evidence="2 3">
    <name type="scientific">Sphingobium indicum F2</name>
    <dbReference type="NCBI Taxonomy" id="1450518"/>
    <lineage>
        <taxon>Bacteria</taxon>
        <taxon>Pseudomonadati</taxon>
        <taxon>Pseudomonadota</taxon>
        <taxon>Alphaproteobacteria</taxon>
        <taxon>Sphingomonadales</taxon>
        <taxon>Sphingomonadaceae</taxon>
        <taxon>Sphingobium</taxon>
    </lineage>
</organism>